<keyword evidence="17" id="KW-1185">Reference proteome</keyword>
<protein>
    <recommendedName>
        <fullName evidence="15">EXPERA domain-containing protein</fullName>
    </recommendedName>
</protein>
<evidence type="ECO:0000256" key="13">
    <source>
        <dbReference type="PROSITE-ProRule" id="PRU01087"/>
    </source>
</evidence>
<evidence type="ECO:0000256" key="6">
    <source>
        <dbReference type="ARBA" id="ARBA00022989"/>
    </source>
</evidence>
<dbReference type="GO" id="GO:0016020">
    <property type="term" value="C:membrane"/>
    <property type="evidence" value="ECO:0007669"/>
    <property type="project" value="UniProtKB-SubCell"/>
</dbReference>
<evidence type="ECO:0000256" key="10">
    <source>
        <dbReference type="ARBA" id="ARBA00023166"/>
    </source>
</evidence>
<keyword evidence="8" id="KW-0443">Lipid metabolism</keyword>
<keyword evidence="5" id="KW-0752">Steroid biosynthesis</keyword>
<dbReference type="InterPro" id="IPR007905">
    <property type="entry name" value="EBP"/>
</dbReference>
<dbReference type="STRING" id="4533.J3MEL6"/>
<dbReference type="eggNOG" id="KOG4826">
    <property type="taxonomic scope" value="Eukaryota"/>
</dbReference>
<dbReference type="AlphaFoldDB" id="J3MEL6"/>
<evidence type="ECO:0000259" key="15">
    <source>
        <dbReference type="PROSITE" id="PS51751"/>
    </source>
</evidence>
<dbReference type="PANTHER" id="PTHR14207">
    <property type="entry name" value="STEROL ISOMERASE"/>
    <property type="match status" value="1"/>
</dbReference>
<keyword evidence="4 13" id="KW-0812">Transmembrane</keyword>
<evidence type="ECO:0000313" key="17">
    <source>
        <dbReference type="Proteomes" id="UP000006038"/>
    </source>
</evidence>
<keyword evidence="7" id="KW-0756">Sterol biosynthesis</keyword>
<keyword evidence="11" id="KW-0753">Steroid metabolism</keyword>
<reference evidence="16" key="2">
    <citation type="submission" date="2013-04" db="UniProtKB">
        <authorList>
            <consortium name="EnsemblPlants"/>
        </authorList>
    </citation>
    <scope>IDENTIFICATION</scope>
</reference>
<dbReference type="KEGG" id="obr:102721565"/>
<dbReference type="GO" id="GO:0047750">
    <property type="term" value="F:cholestenol delta-isomerase activity"/>
    <property type="evidence" value="ECO:0007669"/>
    <property type="project" value="InterPro"/>
</dbReference>
<reference evidence="16" key="1">
    <citation type="journal article" date="2013" name="Nat. Commun.">
        <title>Whole-genome sequencing of Oryza brachyantha reveals mechanisms underlying Oryza genome evolution.</title>
        <authorList>
            <person name="Chen J."/>
            <person name="Huang Q."/>
            <person name="Gao D."/>
            <person name="Wang J."/>
            <person name="Lang Y."/>
            <person name="Liu T."/>
            <person name="Li B."/>
            <person name="Bai Z."/>
            <person name="Luis Goicoechea J."/>
            <person name="Liang C."/>
            <person name="Chen C."/>
            <person name="Zhang W."/>
            <person name="Sun S."/>
            <person name="Liao Y."/>
            <person name="Zhang X."/>
            <person name="Yang L."/>
            <person name="Song C."/>
            <person name="Wang M."/>
            <person name="Shi J."/>
            <person name="Liu G."/>
            <person name="Liu J."/>
            <person name="Zhou H."/>
            <person name="Zhou W."/>
            <person name="Yu Q."/>
            <person name="An N."/>
            <person name="Chen Y."/>
            <person name="Cai Q."/>
            <person name="Wang B."/>
            <person name="Liu B."/>
            <person name="Min J."/>
            <person name="Huang Y."/>
            <person name="Wu H."/>
            <person name="Li Z."/>
            <person name="Zhang Y."/>
            <person name="Yin Y."/>
            <person name="Song W."/>
            <person name="Jiang J."/>
            <person name="Jackson S.A."/>
            <person name="Wing R.A."/>
            <person name="Wang J."/>
            <person name="Chen M."/>
        </authorList>
    </citation>
    <scope>NUCLEOTIDE SEQUENCE [LARGE SCALE GENOMIC DNA]</scope>
    <source>
        <strain evidence="16">cv. IRGC 101232</strain>
    </source>
</reference>
<keyword evidence="6 13" id="KW-1133">Transmembrane helix</keyword>
<evidence type="ECO:0000256" key="11">
    <source>
        <dbReference type="ARBA" id="ARBA00023221"/>
    </source>
</evidence>
<evidence type="ECO:0000256" key="7">
    <source>
        <dbReference type="ARBA" id="ARBA00023011"/>
    </source>
</evidence>
<dbReference type="GO" id="GO:0016126">
    <property type="term" value="P:sterol biosynthetic process"/>
    <property type="evidence" value="ECO:0007669"/>
    <property type="project" value="UniProtKB-KW"/>
</dbReference>
<evidence type="ECO:0000313" key="16">
    <source>
        <dbReference type="EnsemblPlants" id="OB06G24600.1"/>
    </source>
</evidence>
<accession>J3MEL6</accession>
<dbReference type="GO" id="GO:0004769">
    <property type="term" value="F:steroid Delta-isomerase activity"/>
    <property type="evidence" value="ECO:0007669"/>
    <property type="project" value="TreeGrafter"/>
</dbReference>
<evidence type="ECO:0000256" key="3">
    <source>
        <dbReference type="ARBA" id="ARBA00022516"/>
    </source>
</evidence>
<evidence type="ECO:0000256" key="1">
    <source>
        <dbReference type="ARBA" id="ARBA00004141"/>
    </source>
</evidence>
<dbReference type="GO" id="GO:0005783">
    <property type="term" value="C:endoplasmic reticulum"/>
    <property type="evidence" value="ECO:0007669"/>
    <property type="project" value="TreeGrafter"/>
</dbReference>
<evidence type="ECO:0000256" key="9">
    <source>
        <dbReference type="ARBA" id="ARBA00023136"/>
    </source>
</evidence>
<dbReference type="EnsemblPlants" id="OB06G24600.1">
    <property type="protein sequence ID" value="OB06G24600.1"/>
    <property type="gene ID" value="OB06G24600"/>
</dbReference>
<organism evidence="16">
    <name type="scientific">Oryza brachyantha</name>
    <name type="common">malo sina</name>
    <dbReference type="NCBI Taxonomy" id="4533"/>
    <lineage>
        <taxon>Eukaryota</taxon>
        <taxon>Viridiplantae</taxon>
        <taxon>Streptophyta</taxon>
        <taxon>Embryophyta</taxon>
        <taxon>Tracheophyta</taxon>
        <taxon>Spermatophyta</taxon>
        <taxon>Magnoliopsida</taxon>
        <taxon>Liliopsida</taxon>
        <taxon>Poales</taxon>
        <taxon>Poaceae</taxon>
        <taxon>BOP clade</taxon>
        <taxon>Oryzoideae</taxon>
        <taxon>Oryzeae</taxon>
        <taxon>Oryzinae</taxon>
        <taxon>Oryza</taxon>
    </lineage>
</organism>
<comment type="similarity">
    <text evidence="2">Belongs to the EBP family.</text>
</comment>
<name>J3MEL6_ORYBR</name>
<feature type="transmembrane region" description="Helical" evidence="14">
    <location>
        <begin position="59"/>
        <end position="80"/>
    </location>
</feature>
<dbReference type="Proteomes" id="UP000006038">
    <property type="component" value="Chromosome 6"/>
</dbReference>
<dbReference type="HOGENOM" id="CLU_072128_2_0_1"/>
<gene>
    <name evidence="16" type="primary">LOC102721565</name>
</gene>
<keyword evidence="12" id="KW-0413">Isomerase</keyword>
<evidence type="ECO:0000256" key="4">
    <source>
        <dbReference type="ARBA" id="ARBA00022692"/>
    </source>
</evidence>
<feature type="domain" description="EXPERA" evidence="15">
    <location>
        <begin position="56"/>
        <end position="198"/>
    </location>
</feature>
<evidence type="ECO:0000256" key="2">
    <source>
        <dbReference type="ARBA" id="ARBA00008337"/>
    </source>
</evidence>
<keyword evidence="3" id="KW-0444">Lipid biosynthesis</keyword>
<evidence type="ECO:0000256" key="12">
    <source>
        <dbReference type="ARBA" id="ARBA00023235"/>
    </source>
</evidence>
<feature type="transmembrane region" description="Helical" evidence="14">
    <location>
        <begin position="148"/>
        <end position="167"/>
    </location>
</feature>
<dbReference type="InterPro" id="IPR033118">
    <property type="entry name" value="EXPERA"/>
</dbReference>
<dbReference type="RefSeq" id="XP_006657010.1">
    <property type="nucleotide sequence ID" value="XM_006656947.3"/>
</dbReference>
<proteinExistence type="inferred from homology"/>
<feature type="transmembrane region" description="Helical" evidence="14">
    <location>
        <begin position="179"/>
        <end position="199"/>
    </location>
</feature>
<comment type="subcellular location">
    <subcellularLocation>
        <location evidence="1">Membrane</location>
        <topology evidence="1">Multi-pass membrane protein</topology>
    </subcellularLocation>
</comment>
<evidence type="ECO:0000256" key="5">
    <source>
        <dbReference type="ARBA" id="ARBA00022955"/>
    </source>
</evidence>
<feature type="transmembrane region" description="Helical" evidence="14">
    <location>
        <begin position="27"/>
        <end position="47"/>
    </location>
</feature>
<dbReference type="PANTHER" id="PTHR14207:SF0">
    <property type="entry name" value="3-BETA-HYDROXYSTEROID-DELTA(8),DELTA(7)-ISOMERASE"/>
    <property type="match status" value="1"/>
</dbReference>
<feature type="transmembrane region" description="Helical" evidence="14">
    <location>
        <begin position="113"/>
        <end position="136"/>
    </location>
</feature>
<dbReference type="GO" id="GO:0000247">
    <property type="term" value="F:C-8 sterol isomerase activity"/>
    <property type="evidence" value="ECO:0007669"/>
    <property type="project" value="TreeGrafter"/>
</dbReference>
<dbReference type="PROSITE" id="PS51751">
    <property type="entry name" value="EXPERA"/>
    <property type="match status" value="1"/>
</dbReference>
<dbReference type="GeneID" id="102721565"/>
<dbReference type="Gramene" id="OB06G24600.1">
    <property type="protein sequence ID" value="OB06G24600.1"/>
    <property type="gene ID" value="OB06G24600"/>
</dbReference>
<evidence type="ECO:0000256" key="8">
    <source>
        <dbReference type="ARBA" id="ARBA00023098"/>
    </source>
</evidence>
<dbReference type="OMA" id="VYLWLYL"/>
<sequence length="217" mass="24585">MEHPHPYSPADLRLPGFVPLQLSQMEILLPYLIISIVIIVAVWLISGMYGGRLSKTDRWLMCWFVYTGLTHIITEGAFVFSPRFFSNQNPSFFDELWKEFGKGDSRCVARDPAAVTVSGINVLLAGPASLLAVYAIASQKAYSHTIQFTVSLCELYGMLVYYATAYLDGFNFWVSPFYFWAYFVGANSSWVVMPTLVTLRSFKKIYAAFQVEKMKTT</sequence>
<dbReference type="OrthoDB" id="58557at2759"/>
<keyword evidence="10" id="KW-1207">Sterol metabolism</keyword>
<dbReference type="Pfam" id="PF05241">
    <property type="entry name" value="EBP"/>
    <property type="match status" value="1"/>
</dbReference>
<evidence type="ECO:0000256" key="14">
    <source>
        <dbReference type="SAM" id="Phobius"/>
    </source>
</evidence>
<keyword evidence="9 13" id="KW-0472">Membrane</keyword>